<keyword evidence="4" id="KW-0804">Transcription</keyword>
<proteinExistence type="inferred from homology"/>
<dbReference type="FunFam" id="1.10.10.10:FF:000001">
    <property type="entry name" value="LysR family transcriptional regulator"/>
    <property type="match status" value="1"/>
</dbReference>
<evidence type="ECO:0000256" key="3">
    <source>
        <dbReference type="ARBA" id="ARBA00023125"/>
    </source>
</evidence>
<dbReference type="Gene3D" id="1.10.10.10">
    <property type="entry name" value="Winged helix-like DNA-binding domain superfamily/Winged helix DNA-binding domain"/>
    <property type="match status" value="1"/>
</dbReference>
<reference evidence="6 7" key="1">
    <citation type="submission" date="2016-11" db="EMBL/GenBank/DDBJ databases">
        <title>Comparative genomics of Acidibacillus ferroxidans species.</title>
        <authorList>
            <person name="Oliveira G."/>
            <person name="Nunes G."/>
            <person name="Oliveira R."/>
            <person name="Araujo F."/>
            <person name="Salim A."/>
            <person name="Scholte L."/>
            <person name="Morais D."/>
            <person name="Nancucheo I."/>
            <person name="Johnson D.B."/>
            <person name="Grail B."/>
            <person name="Bittencourt J."/>
            <person name="Valadares R."/>
        </authorList>
    </citation>
    <scope>NUCLEOTIDE SEQUENCE [LARGE SCALE GENOMIC DNA]</scope>
    <source>
        <strain evidence="6 7">Y002</strain>
    </source>
</reference>
<dbReference type="SUPFAM" id="SSF53850">
    <property type="entry name" value="Periplasmic binding protein-like II"/>
    <property type="match status" value="1"/>
</dbReference>
<organism evidence="6 7">
    <name type="scientific">Sulfoacidibacillus thermotolerans</name>
    <name type="common">Acidibacillus sulfuroxidans</name>
    <dbReference type="NCBI Taxonomy" id="1765684"/>
    <lineage>
        <taxon>Bacteria</taxon>
        <taxon>Bacillati</taxon>
        <taxon>Bacillota</taxon>
        <taxon>Bacilli</taxon>
        <taxon>Bacillales</taxon>
        <taxon>Alicyclobacillaceae</taxon>
        <taxon>Sulfoacidibacillus</taxon>
    </lineage>
</organism>
<name>A0A2U3D916_SULT2</name>
<sequence>MEMRWIEYALEVYRQASFTRAAEAMCVAQPSLSQQVAKLERELGVVLFERGHSAVTPTEAGRRFIHYAEEILRLRDDLAREMHERGQGMGKELVLGAPAITGGHVLPPVLHAFTSRFPQVRVRFIEETTEALEELAVSGVTDLTLLSLPLRDERLAVHALFTEPLYLAVPQELAPKECKGFREEAQLRVKLSDFASRPFILLKQGYGFRDTVLALCAEAGFQPLIAYETSSIETAQALVANGLGVTVVPAMVRRVGSPKPAYLLLDSEPTRTLVFAYRKDRYLSLVARAFLEVFEDVRVIERPF</sequence>
<evidence type="ECO:0000259" key="5">
    <source>
        <dbReference type="PROSITE" id="PS50931"/>
    </source>
</evidence>
<evidence type="ECO:0000256" key="2">
    <source>
        <dbReference type="ARBA" id="ARBA00023015"/>
    </source>
</evidence>
<keyword evidence="2" id="KW-0805">Transcription regulation</keyword>
<comment type="similarity">
    <text evidence="1">Belongs to the LysR transcriptional regulatory family.</text>
</comment>
<evidence type="ECO:0000313" key="6">
    <source>
        <dbReference type="EMBL" id="PWI57763.1"/>
    </source>
</evidence>
<gene>
    <name evidence="6" type="ORF">BM613_07220</name>
</gene>
<dbReference type="InterPro" id="IPR036388">
    <property type="entry name" value="WH-like_DNA-bd_sf"/>
</dbReference>
<dbReference type="GO" id="GO:0003700">
    <property type="term" value="F:DNA-binding transcription factor activity"/>
    <property type="evidence" value="ECO:0007669"/>
    <property type="project" value="InterPro"/>
</dbReference>
<dbReference type="GO" id="GO:0003677">
    <property type="term" value="F:DNA binding"/>
    <property type="evidence" value="ECO:0007669"/>
    <property type="project" value="UniProtKB-KW"/>
</dbReference>
<dbReference type="InterPro" id="IPR005119">
    <property type="entry name" value="LysR_subst-bd"/>
</dbReference>
<dbReference type="Gene3D" id="3.40.190.290">
    <property type="match status" value="1"/>
</dbReference>
<keyword evidence="3" id="KW-0238">DNA-binding</keyword>
<dbReference type="EMBL" id="MPDK01000009">
    <property type="protein sequence ID" value="PWI57763.1"/>
    <property type="molecule type" value="Genomic_DNA"/>
</dbReference>
<evidence type="ECO:0000256" key="1">
    <source>
        <dbReference type="ARBA" id="ARBA00009437"/>
    </source>
</evidence>
<comment type="caution">
    <text evidence="6">The sequence shown here is derived from an EMBL/GenBank/DDBJ whole genome shotgun (WGS) entry which is preliminary data.</text>
</comment>
<feature type="domain" description="HTH lysR-type" evidence="5">
    <location>
        <begin position="1"/>
        <end position="58"/>
    </location>
</feature>
<dbReference type="Proteomes" id="UP000245380">
    <property type="component" value="Unassembled WGS sequence"/>
</dbReference>
<dbReference type="InterPro" id="IPR036390">
    <property type="entry name" value="WH_DNA-bd_sf"/>
</dbReference>
<dbReference type="GO" id="GO:0032993">
    <property type="term" value="C:protein-DNA complex"/>
    <property type="evidence" value="ECO:0007669"/>
    <property type="project" value="TreeGrafter"/>
</dbReference>
<evidence type="ECO:0000256" key="4">
    <source>
        <dbReference type="ARBA" id="ARBA00023163"/>
    </source>
</evidence>
<dbReference type="Pfam" id="PF03466">
    <property type="entry name" value="LysR_substrate"/>
    <property type="match status" value="1"/>
</dbReference>
<dbReference type="CDD" id="cd05466">
    <property type="entry name" value="PBP2_LTTR_substrate"/>
    <property type="match status" value="1"/>
</dbReference>
<evidence type="ECO:0000313" key="7">
    <source>
        <dbReference type="Proteomes" id="UP000245380"/>
    </source>
</evidence>
<dbReference type="PROSITE" id="PS50931">
    <property type="entry name" value="HTH_LYSR"/>
    <property type="match status" value="1"/>
</dbReference>
<dbReference type="OrthoDB" id="9803735at2"/>
<dbReference type="Pfam" id="PF00126">
    <property type="entry name" value="HTH_1"/>
    <property type="match status" value="1"/>
</dbReference>
<dbReference type="PANTHER" id="PTHR30346">
    <property type="entry name" value="TRANSCRIPTIONAL DUAL REGULATOR HCAR-RELATED"/>
    <property type="match status" value="1"/>
</dbReference>
<dbReference type="SUPFAM" id="SSF46785">
    <property type="entry name" value="Winged helix' DNA-binding domain"/>
    <property type="match status" value="1"/>
</dbReference>
<accession>A0A2U3D916</accession>
<protein>
    <submittedName>
        <fullName evidence="6">LysR family transcriptional regulator</fullName>
    </submittedName>
</protein>
<dbReference type="PANTHER" id="PTHR30346:SF28">
    <property type="entry name" value="HTH-TYPE TRANSCRIPTIONAL REGULATOR CYNR"/>
    <property type="match status" value="1"/>
</dbReference>
<dbReference type="InterPro" id="IPR000847">
    <property type="entry name" value="LysR_HTH_N"/>
</dbReference>
<dbReference type="PRINTS" id="PR00039">
    <property type="entry name" value="HTHLYSR"/>
</dbReference>
<dbReference type="AlphaFoldDB" id="A0A2U3D916"/>
<keyword evidence="7" id="KW-1185">Reference proteome</keyword>